<accession>A0A385SIW7</accession>
<evidence type="ECO:0000313" key="3">
    <source>
        <dbReference type="Proteomes" id="UP000266183"/>
    </source>
</evidence>
<sequence length="360" mass="41932">MINSILRAYGIADEQSVVEPLVSGLINKTWKVTSAGQDYILQRINHFVFKKPYEVATNIRLVDEYLAQHHPDYLFVAPVKTLSNEDMVYDKNDGYFRMFPYIKGSHTINVVSSPDEAYEAALQFGTFARLLSNFDAGKLHDTIPDFHNLTLRYYQFDDSSKYGNAKRIKRAKAIIEDARKHLHIVEQFETVRLNKRIKRRVMHHDTKISNVLFDEKGKGLCIIDLDTVMPGYFISDVGDMMRTYLSPANEEETDFTKIEVRDDFFRAIVHGYVSSMGNELMPEERELILYSGWFLIYMQAIRFLADYCNNDAYYGAKYEDHNFVRASNQLILLKRLEEKTDVFEKIIADELKRNNLFTLS</sequence>
<dbReference type="EMBL" id="CP032382">
    <property type="protein sequence ID" value="AYB29320.1"/>
    <property type="molecule type" value="Genomic_DNA"/>
</dbReference>
<keyword evidence="3" id="KW-1185">Reference proteome</keyword>
<keyword evidence="2" id="KW-0808">Transferase</keyword>
<dbReference type="GO" id="GO:0016740">
    <property type="term" value="F:transferase activity"/>
    <property type="evidence" value="ECO:0007669"/>
    <property type="project" value="UniProtKB-KW"/>
</dbReference>
<dbReference type="Gene3D" id="3.90.1200.10">
    <property type="match status" value="1"/>
</dbReference>
<dbReference type="Proteomes" id="UP000266183">
    <property type="component" value="Chromosome"/>
</dbReference>
<dbReference type="PANTHER" id="PTHR21064">
    <property type="entry name" value="AMINOGLYCOSIDE PHOSPHOTRANSFERASE DOMAIN-CONTAINING PROTEIN-RELATED"/>
    <property type="match status" value="1"/>
</dbReference>
<proteinExistence type="predicted"/>
<dbReference type="PANTHER" id="PTHR21064:SF5">
    <property type="entry name" value="SLR1880 PROTEIN"/>
    <property type="match status" value="1"/>
</dbReference>
<feature type="domain" description="Aminoglycoside phosphotransferase" evidence="1">
    <location>
        <begin position="18"/>
        <end position="244"/>
    </location>
</feature>
<gene>
    <name evidence="2" type="ORF">D4L85_01415</name>
</gene>
<evidence type="ECO:0000313" key="2">
    <source>
        <dbReference type="EMBL" id="AYB29320.1"/>
    </source>
</evidence>
<dbReference type="InterPro" id="IPR011009">
    <property type="entry name" value="Kinase-like_dom_sf"/>
</dbReference>
<organism evidence="2 3">
    <name type="scientific">Chryseolinea soli</name>
    <dbReference type="NCBI Taxonomy" id="2321403"/>
    <lineage>
        <taxon>Bacteria</taxon>
        <taxon>Pseudomonadati</taxon>
        <taxon>Bacteroidota</taxon>
        <taxon>Cytophagia</taxon>
        <taxon>Cytophagales</taxon>
        <taxon>Fulvivirgaceae</taxon>
        <taxon>Chryseolinea</taxon>
    </lineage>
</organism>
<protein>
    <submittedName>
        <fullName evidence="2">Aminoglycoside phosphotransferase family protein</fullName>
    </submittedName>
</protein>
<dbReference type="SUPFAM" id="SSF56112">
    <property type="entry name" value="Protein kinase-like (PK-like)"/>
    <property type="match status" value="1"/>
</dbReference>
<dbReference type="RefSeq" id="WP_119752639.1">
    <property type="nucleotide sequence ID" value="NZ_CP032382.1"/>
</dbReference>
<dbReference type="AlphaFoldDB" id="A0A385SIW7"/>
<dbReference type="KEGG" id="chk:D4L85_01415"/>
<dbReference type="OrthoDB" id="526037at2"/>
<dbReference type="InterPro" id="IPR002575">
    <property type="entry name" value="Aminoglycoside_PTrfase"/>
</dbReference>
<dbReference type="Pfam" id="PF01636">
    <property type="entry name" value="APH"/>
    <property type="match status" value="1"/>
</dbReference>
<reference evidence="3" key="1">
    <citation type="submission" date="2018-09" db="EMBL/GenBank/DDBJ databases">
        <title>Chryseolinea sp. KIS68-18 isolated from soil.</title>
        <authorList>
            <person name="Weon H.-Y."/>
            <person name="Kwon S.-W."/>
            <person name="Lee S.A."/>
        </authorList>
    </citation>
    <scope>NUCLEOTIDE SEQUENCE [LARGE SCALE GENOMIC DNA]</scope>
    <source>
        <strain evidence="3">KIS68-18</strain>
    </source>
</reference>
<name>A0A385SIW7_9BACT</name>
<evidence type="ECO:0000259" key="1">
    <source>
        <dbReference type="Pfam" id="PF01636"/>
    </source>
</evidence>
<dbReference type="InterPro" id="IPR050249">
    <property type="entry name" value="Pseudomonas-type_ThrB"/>
</dbReference>